<keyword evidence="2" id="KW-1185">Reference proteome</keyword>
<dbReference type="EMBL" id="KV878338">
    <property type="protein sequence ID" value="OJJ49022.1"/>
    <property type="molecule type" value="Genomic_DNA"/>
</dbReference>
<dbReference type="Proteomes" id="UP000184188">
    <property type="component" value="Unassembled WGS sequence"/>
</dbReference>
<sequence>MPCSCGATECPCTGTQTCTCDSSCTCQGCKVCYLQDPLTETGAPVSKGIDMMG</sequence>
<gene>
    <name evidence="1" type="ORF">ASPZODRAFT_129396</name>
</gene>
<name>A0A1L9SP45_9EURO</name>
<dbReference type="RefSeq" id="XP_022583532.1">
    <property type="nucleotide sequence ID" value="XM_022722255.1"/>
</dbReference>
<evidence type="ECO:0000313" key="2">
    <source>
        <dbReference type="Proteomes" id="UP000184188"/>
    </source>
</evidence>
<accession>A0A1L9SP45</accession>
<evidence type="ECO:0008006" key="3">
    <source>
        <dbReference type="Google" id="ProtNLM"/>
    </source>
</evidence>
<reference evidence="2" key="1">
    <citation type="journal article" date="2017" name="Genome Biol.">
        <title>Comparative genomics reveals high biological diversity and specific adaptations in the industrially and medically important fungal genus Aspergillus.</title>
        <authorList>
            <person name="de Vries R.P."/>
            <person name="Riley R."/>
            <person name="Wiebenga A."/>
            <person name="Aguilar-Osorio G."/>
            <person name="Amillis S."/>
            <person name="Uchima C.A."/>
            <person name="Anderluh G."/>
            <person name="Asadollahi M."/>
            <person name="Askin M."/>
            <person name="Barry K."/>
            <person name="Battaglia E."/>
            <person name="Bayram O."/>
            <person name="Benocci T."/>
            <person name="Braus-Stromeyer S.A."/>
            <person name="Caldana C."/>
            <person name="Canovas D."/>
            <person name="Cerqueira G.C."/>
            <person name="Chen F."/>
            <person name="Chen W."/>
            <person name="Choi C."/>
            <person name="Clum A."/>
            <person name="Dos Santos R.A."/>
            <person name="Damasio A.R."/>
            <person name="Diallinas G."/>
            <person name="Emri T."/>
            <person name="Fekete E."/>
            <person name="Flipphi M."/>
            <person name="Freyberg S."/>
            <person name="Gallo A."/>
            <person name="Gournas C."/>
            <person name="Habgood R."/>
            <person name="Hainaut M."/>
            <person name="Harispe M.L."/>
            <person name="Henrissat B."/>
            <person name="Hilden K.S."/>
            <person name="Hope R."/>
            <person name="Hossain A."/>
            <person name="Karabika E."/>
            <person name="Karaffa L."/>
            <person name="Karanyi Z."/>
            <person name="Krasevec N."/>
            <person name="Kuo A."/>
            <person name="Kusch H."/>
            <person name="LaButti K."/>
            <person name="Lagendijk E.L."/>
            <person name="Lapidus A."/>
            <person name="Levasseur A."/>
            <person name="Lindquist E."/>
            <person name="Lipzen A."/>
            <person name="Logrieco A.F."/>
            <person name="MacCabe A."/>
            <person name="Maekelae M.R."/>
            <person name="Malavazi I."/>
            <person name="Melin P."/>
            <person name="Meyer V."/>
            <person name="Mielnichuk N."/>
            <person name="Miskei M."/>
            <person name="Molnar A.P."/>
            <person name="Mule G."/>
            <person name="Ngan C.Y."/>
            <person name="Orejas M."/>
            <person name="Orosz E."/>
            <person name="Ouedraogo J.P."/>
            <person name="Overkamp K.M."/>
            <person name="Park H.-S."/>
            <person name="Perrone G."/>
            <person name="Piumi F."/>
            <person name="Punt P.J."/>
            <person name="Ram A.F."/>
            <person name="Ramon A."/>
            <person name="Rauscher S."/>
            <person name="Record E."/>
            <person name="Riano-Pachon D.M."/>
            <person name="Robert V."/>
            <person name="Roehrig J."/>
            <person name="Ruller R."/>
            <person name="Salamov A."/>
            <person name="Salih N.S."/>
            <person name="Samson R.A."/>
            <person name="Sandor E."/>
            <person name="Sanguinetti M."/>
            <person name="Schuetze T."/>
            <person name="Sepcic K."/>
            <person name="Shelest E."/>
            <person name="Sherlock G."/>
            <person name="Sophianopoulou V."/>
            <person name="Squina F.M."/>
            <person name="Sun H."/>
            <person name="Susca A."/>
            <person name="Todd R.B."/>
            <person name="Tsang A."/>
            <person name="Unkles S.E."/>
            <person name="van de Wiele N."/>
            <person name="van Rossen-Uffink D."/>
            <person name="Oliveira J.V."/>
            <person name="Vesth T.C."/>
            <person name="Visser J."/>
            <person name="Yu J.-H."/>
            <person name="Zhou M."/>
            <person name="Andersen M.R."/>
            <person name="Archer D.B."/>
            <person name="Baker S.E."/>
            <person name="Benoit I."/>
            <person name="Brakhage A.A."/>
            <person name="Braus G.H."/>
            <person name="Fischer R."/>
            <person name="Frisvad J.C."/>
            <person name="Goldman G.H."/>
            <person name="Houbraken J."/>
            <person name="Oakley B."/>
            <person name="Pocsi I."/>
            <person name="Scazzocchio C."/>
            <person name="Seiboth B."/>
            <person name="vanKuyk P.A."/>
            <person name="Wortman J."/>
            <person name="Dyer P.S."/>
            <person name="Grigoriev I.V."/>
        </authorList>
    </citation>
    <scope>NUCLEOTIDE SEQUENCE [LARGE SCALE GENOMIC DNA]</scope>
    <source>
        <strain evidence="2">CBS 506.65</strain>
    </source>
</reference>
<protein>
    <recommendedName>
        <fullName evidence="3">Metallothionein</fullName>
    </recommendedName>
</protein>
<dbReference type="AlphaFoldDB" id="A0A1L9SP45"/>
<proteinExistence type="predicted"/>
<dbReference type="GeneID" id="34608720"/>
<evidence type="ECO:0000313" key="1">
    <source>
        <dbReference type="EMBL" id="OJJ49022.1"/>
    </source>
</evidence>
<organism evidence="1 2">
    <name type="scientific">Penicilliopsis zonata CBS 506.65</name>
    <dbReference type="NCBI Taxonomy" id="1073090"/>
    <lineage>
        <taxon>Eukaryota</taxon>
        <taxon>Fungi</taxon>
        <taxon>Dikarya</taxon>
        <taxon>Ascomycota</taxon>
        <taxon>Pezizomycotina</taxon>
        <taxon>Eurotiomycetes</taxon>
        <taxon>Eurotiomycetidae</taxon>
        <taxon>Eurotiales</taxon>
        <taxon>Aspergillaceae</taxon>
        <taxon>Penicilliopsis</taxon>
    </lineage>
</organism>
<dbReference type="VEuPathDB" id="FungiDB:ASPZODRAFT_129396"/>